<dbReference type="EMBL" id="JAROCG010000002">
    <property type="protein sequence ID" value="MDN4612335.1"/>
    <property type="molecule type" value="Genomic_DNA"/>
</dbReference>
<organism evidence="1 2">
    <name type="scientific">Arthrobacter burdickii</name>
    <dbReference type="NCBI Taxonomy" id="3035920"/>
    <lineage>
        <taxon>Bacteria</taxon>
        <taxon>Bacillati</taxon>
        <taxon>Actinomycetota</taxon>
        <taxon>Actinomycetes</taxon>
        <taxon>Micrococcales</taxon>
        <taxon>Micrococcaceae</taxon>
        <taxon>Arthrobacter</taxon>
    </lineage>
</organism>
<name>A0ABT8K4H2_9MICC</name>
<dbReference type="PANTHER" id="PTHR41260:SF1">
    <property type="entry name" value="PROTEIN ECSC"/>
    <property type="match status" value="1"/>
</dbReference>
<protein>
    <submittedName>
        <fullName evidence="1">EcsC family protein</fullName>
    </submittedName>
</protein>
<accession>A0ABT8K4H2</accession>
<dbReference type="PANTHER" id="PTHR41260">
    <property type="entry name" value="PROTEIN ECSC"/>
    <property type="match status" value="1"/>
</dbReference>
<reference evidence="1" key="1">
    <citation type="submission" date="2023-06" db="EMBL/GenBank/DDBJ databases">
        <title>MT1 and MT2 Draft Genomes of Novel Species.</title>
        <authorList>
            <person name="Venkateswaran K."/>
        </authorList>
    </citation>
    <scope>NUCLEOTIDE SEQUENCE</scope>
    <source>
        <strain evidence="1">IIF3SC-B10</strain>
    </source>
</reference>
<proteinExistence type="predicted"/>
<dbReference type="Pfam" id="PF12787">
    <property type="entry name" value="EcsC"/>
    <property type="match status" value="1"/>
</dbReference>
<evidence type="ECO:0000313" key="1">
    <source>
        <dbReference type="EMBL" id="MDN4612335.1"/>
    </source>
</evidence>
<dbReference type="InterPro" id="IPR024787">
    <property type="entry name" value="EcsC"/>
</dbReference>
<dbReference type="Proteomes" id="UP001174209">
    <property type="component" value="Unassembled WGS sequence"/>
</dbReference>
<gene>
    <name evidence="1" type="ORF">P5G52_15815</name>
</gene>
<dbReference type="RefSeq" id="WP_301229282.1">
    <property type="nucleotide sequence ID" value="NZ_JAROCG010000002.1"/>
</dbReference>
<sequence length="239" mass="24949">MADATVLEPEDSLSLAEKVSDQLQNMVGKVIDSGAGPLAGSIKWAEDRLARVQGGRYEANSEPTRKVRPDECEDIDKVIKRLTLESVEAAGVNGFVTGLGGFIAMPVTIPANMAGALVINARLAAAIAYLRGYDPSDPHVRTMVTLVAVGSNAQQIAKTIGIKAGEKVAINAIKKLPIAVIREINKKVGFALVTKYGTKRSVVTLAKGIPLVGGVVGGGVDATMTSVIGRTAKAMFPVD</sequence>
<comment type="caution">
    <text evidence="1">The sequence shown here is derived from an EMBL/GenBank/DDBJ whole genome shotgun (WGS) entry which is preliminary data.</text>
</comment>
<keyword evidence="2" id="KW-1185">Reference proteome</keyword>
<evidence type="ECO:0000313" key="2">
    <source>
        <dbReference type="Proteomes" id="UP001174209"/>
    </source>
</evidence>